<dbReference type="EMBL" id="BMVU01000038">
    <property type="protein sequence ID" value="GGX97775.1"/>
    <property type="molecule type" value="Genomic_DNA"/>
</dbReference>
<dbReference type="InterPro" id="IPR050570">
    <property type="entry name" value="Cell_wall_metabolism_enzyme"/>
</dbReference>
<evidence type="ECO:0000256" key="1">
    <source>
        <dbReference type="ARBA" id="ARBA00022729"/>
    </source>
</evidence>
<dbReference type="PANTHER" id="PTHR21666:SF289">
    <property type="entry name" value="L-ALA--D-GLU ENDOPEPTIDASE"/>
    <property type="match status" value="1"/>
</dbReference>
<dbReference type="Pfam" id="PF01551">
    <property type="entry name" value="Peptidase_M23"/>
    <property type="match status" value="1"/>
</dbReference>
<evidence type="ECO:0000259" key="4">
    <source>
        <dbReference type="Pfam" id="PF01551"/>
    </source>
</evidence>
<dbReference type="PANTHER" id="PTHR21666">
    <property type="entry name" value="PEPTIDASE-RELATED"/>
    <property type="match status" value="1"/>
</dbReference>
<accession>A0A918NV14</accession>
<evidence type="ECO:0000256" key="2">
    <source>
        <dbReference type="SAM" id="MobiDB-lite"/>
    </source>
</evidence>
<dbReference type="CDD" id="cd12797">
    <property type="entry name" value="M23_peptidase"/>
    <property type="match status" value="1"/>
</dbReference>
<evidence type="ECO:0000256" key="3">
    <source>
        <dbReference type="SAM" id="SignalP"/>
    </source>
</evidence>
<name>A0A918NV14_9ACTN</name>
<reference evidence="5" key="1">
    <citation type="journal article" date="2014" name="Int. J. Syst. Evol. Microbiol.">
        <title>Complete genome sequence of Corynebacterium casei LMG S-19264T (=DSM 44701T), isolated from a smear-ripened cheese.</title>
        <authorList>
            <consortium name="US DOE Joint Genome Institute (JGI-PGF)"/>
            <person name="Walter F."/>
            <person name="Albersmeier A."/>
            <person name="Kalinowski J."/>
            <person name="Ruckert C."/>
        </authorList>
    </citation>
    <scope>NUCLEOTIDE SEQUENCE</scope>
    <source>
        <strain evidence="5">JCM 4790</strain>
    </source>
</reference>
<evidence type="ECO:0000313" key="5">
    <source>
        <dbReference type="EMBL" id="GGX97775.1"/>
    </source>
</evidence>
<reference evidence="5" key="2">
    <citation type="submission" date="2020-09" db="EMBL/GenBank/DDBJ databases">
        <authorList>
            <person name="Sun Q."/>
            <person name="Ohkuma M."/>
        </authorList>
    </citation>
    <scope>NUCLEOTIDE SEQUENCE</scope>
    <source>
        <strain evidence="5">JCM 4790</strain>
    </source>
</reference>
<comment type="caution">
    <text evidence="5">The sequence shown here is derived from an EMBL/GenBank/DDBJ whole genome shotgun (WGS) entry which is preliminary data.</text>
</comment>
<sequence>MNAERWMRVRAGLAGLLMTALVTGAAPSRAASVAPVAAAARAVGHGAAESVPPPPPEGVVRVLAVGRVWPVGTRPRVARGWEPPATAYGPGHRGVDLVSAPGAPVRAVAAGRVSFAGRVAGRGVVSVELTGTGAPPLRTTYEPVRASVEKGDAVAAGDVLGVLQVPDLGAHCGAPCLHWGLLRAETYLNPLSLLPPWLLGRGPSRLLPVAGVPEGPPGPPGQPGGSPPDPPEEPPPGPLEEPPPSPPGEPPEGPAREKPPWAPRSDARAPADPAGSARPAEP</sequence>
<feature type="compositionally biased region" description="Pro residues" evidence="2">
    <location>
        <begin position="214"/>
        <end position="253"/>
    </location>
</feature>
<evidence type="ECO:0000313" key="6">
    <source>
        <dbReference type="Proteomes" id="UP000619244"/>
    </source>
</evidence>
<feature type="domain" description="M23ase beta-sheet core" evidence="4">
    <location>
        <begin position="91"/>
        <end position="190"/>
    </location>
</feature>
<gene>
    <name evidence="5" type="ORF">GCM10010358_59390</name>
</gene>
<proteinExistence type="predicted"/>
<keyword evidence="6" id="KW-1185">Reference proteome</keyword>
<feature type="signal peptide" evidence="3">
    <location>
        <begin position="1"/>
        <end position="30"/>
    </location>
</feature>
<dbReference type="SUPFAM" id="SSF51261">
    <property type="entry name" value="Duplicated hybrid motif"/>
    <property type="match status" value="1"/>
</dbReference>
<feature type="compositionally biased region" description="Basic and acidic residues" evidence="2">
    <location>
        <begin position="254"/>
        <end position="269"/>
    </location>
</feature>
<protein>
    <recommendedName>
        <fullName evidence="4">M23ase beta-sheet core domain-containing protein</fullName>
    </recommendedName>
</protein>
<feature type="compositionally biased region" description="Low complexity" evidence="2">
    <location>
        <begin position="270"/>
        <end position="282"/>
    </location>
</feature>
<dbReference type="InterPro" id="IPR011055">
    <property type="entry name" value="Dup_hybrid_motif"/>
</dbReference>
<dbReference type="InterPro" id="IPR016047">
    <property type="entry name" value="M23ase_b-sheet_dom"/>
</dbReference>
<dbReference type="GO" id="GO:0004222">
    <property type="term" value="F:metalloendopeptidase activity"/>
    <property type="evidence" value="ECO:0007669"/>
    <property type="project" value="TreeGrafter"/>
</dbReference>
<keyword evidence="1 3" id="KW-0732">Signal</keyword>
<organism evidence="5 6">
    <name type="scientific">Streptomyces minutiscleroticus</name>
    <dbReference type="NCBI Taxonomy" id="68238"/>
    <lineage>
        <taxon>Bacteria</taxon>
        <taxon>Bacillati</taxon>
        <taxon>Actinomycetota</taxon>
        <taxon>Actinomycetes</taxon>
        <taxon>Kitasatosporales</taxon>
        <taxon>Streptomycetaceae</taxon>
        <taxon>Streptomyces</taxon>
    </lineage>
</organism>
<dbReference type="Proteomes" id="UP000619244">
    <property type="component" value="Unassembled WGS sequence"/>
</dbReference>
<dbReference type="Gene3D" id="2.70.70.10">
    <property type="entry name" value="Glucose Permease (Domain IIA)"/>
    <property type="match status" value="1"/>
</dbReference>
<feature type="region of interest" description="Disordered" evidence="2">
    <location>
        <begin position="208"/>
        <end position="282"/>
    </location>
</feature>
<dbReference type="AlphaFoldDB" id="A0A918NV14"/>
<feature type="chain" id="PRO_5036860043" description="M23ase beta-sheet core domain-containing protein" evidence="3">
    <location>
        <begin position="31"/>
        <end position="282"/>
    </location>
</feature>